<proteinExistence type="predicted"/>
<dbReference type="InterPro" id="IPR005024">
    <property type="entry name" value="Snf7_fam"/>
</dbReference>
<accession>A0A2J8A0Q1</accession>
<name>A0A2J8A0Q1_9CHLO</name>
<organism evidence="2 3">
    <name type="scientific">Tetrabaena socialis</name>
    <dbReference type="NCBI Taxonomy" id="47790"/>
    <lineage>
        <taxon>Eukaryota</taxon>
        <taxon>Viridiplantae</taxon>
        <taxon>Chlorophyta</taxon>
        <taxon>core chlorophytes</taxon>
        <taxon>Chlorophyceae</taxon>
        <taxon>CS clade</taxon>
        <taxon>Chlamydomonadales</taxon>
        <taxon>Tetrabaenaceae</taxon>
        <taxon>Tetrabaena</taxon>
    </lineage>
</organism>
<dbReference type="Pfam" id="PF03357">
    <property type="entry name" value="Snf7"/>
    <property type="match status" value="1"/>
</dbReference>
<dbReference type="Proteomes" id="UP000236333">
    <property type="component" value="Unassembled WGS sequence"/>
</dbReference>
<dbReference type="Gene3D" id="6.10.250.1710">
    <property type="match status" value="1"/>
</dbReference>
<keyword evidence="3" id="KW-1185">Reference proteome</keyword>
<feature type="region of interest" description="Disordered" evidence="1">
    <location>
        <begin position="174"/>
        <end position="209"/>
    </location>
</feature>
<sequence>MQGRWQYLSVVDDLLEYLGQYISDAGPNGTAVGGGRVSGRRLQQSASPAPATFSLAGFIQDLHNASALAATLNGALTALSSAARAAASAADDGPDPAATLDRLHTALRPDLAALTTPTSTLSAATTAYNATRPQDMTNEINEAMGRSYAVPDDVDETDLMDELDALEADLAVEDAGKEGPSYLQEPELELPAAPTKEATAGQHEEPLRT</sequence>
<dbReference type="EMBL" id="PGGS01000260">
    <property type="protein sequence ID" value="PNH06068.1"/>
    <property type="molecule type" value="Genomic_DNA"/>
</dbReference>
<dbReference type="AlphaFoldDB" id="A0A2J8A0Q1"/>
<gene>
    <name evidence="2" type="ORF">TSOC_007590</name>
</gene>
<evidence type="ECO:0000313" key="2">
    <source>
        <dbReference type="EMBL" id="PNH06068.1"/>
    </source>
</evidence>
<dbReference type="GO" id="GO:0007034">
    <property type="term" value="P:vacuolar transport"/>
    <property type="evidence" value="ECO:0007669"/>
    <property type="project" value="InterPro"/>
</dbReference>
<protein>
    <submittedName>
        <fullName evidence="2">Uncharacterized protein</fullName>
    </submittedName>
</protein>
<dbReference type="OrthoDB" id="3973241at2759"/>
<evidence type="ECO:0000256" key="1">
    <source>
        <dbReference type="SAM" id="MobiDB-lite"/>
    </source>
</evidence>
<reference evidence="2 3" key="1">
    <citation type="journal article" date="2017" name="Mol. Biol. Evol.">
        <title>The 4-celled Tetrabaena socialis nuclear genome reveals the essential components for genetic control of cell number at the origin of multicellularity in the volvocine lineage.</title>
        <authorList>
            <person name="Featherston J."/>
            <person name="Arakaki Y."/>
            <person name="Hanschen E.R."/>
            <person name="Ferris P.J."/>
            <person name="Michod R.E."/>
            <person name="Olson B.J.S.C."/>
            <person name="Nozaki H."/>
            <person name="Durand P.M."/>
        </authorList>
    </citation>
    <scope>NUCLEOTIDE SEQUENCE [LARGE SCALE GENOMIC DNA]</scope>
    <source>
        <strain evidence="2 3">NIES-571</strain>
    </source>
</reference>
<comment type="caution">
    <text evidence="2">The sequence shown here is derived from an EMBL/GenBank/DDBJ whole genome shotgun (WGS) entry which is preliminary data.</text>
</comment>
<evidence type="ECO:0000313" key="3">
    <source>
        <dbReference type="Proteomes" id="UP000236333"/>
    </source>
</evidence>